<gene>
    <name evidence="1" type="ORF">Vadar_034126</name>
</gene>
<accession>A0ACB7ZHD9</accession>
<sequence length="331" mass="37859">MEHDLPESSATNRSNNIDQSYRNAKSSKRTGPNILHTIVSFRTKSCNVAQVIIEMNNPSKILQKTFSNVTRHNCARDFHEYHGISRSLLPAPRTCRHCHARLFLHETTELCCKSGKTVLPPIPAPPEMIDLFCEQIADGRHFRKNIKAYKHVFSSTSMGVDFDEELAGGSRGVYTFRAHGAIDHKIGSLLPYSRQRPRYLQRHLYDTEHEVENRMSETSGLRRHIVKKLKHILDAHNPFVQNFRQMAQSADIQNYKLIIKEQLVDRRQYDLPTTSQVAAIIVGGDEATFIRGRDIAIQPIGGNLRYIQDIVGFYDPMQHPFLYCMGPMDGM</sequence>
<protein>
    <submittedName>
        <fullName evidence="1">Uncharacterized protein</fullName>
    </submittedName>
</protein>
<evidence type="ECO:0000313" key="1">
    <source>
        <dbReference type="EMBL" id="KAH7864811.1"/>
    </source>
</evidence>
<proteinExistence type="predicted"/>
<organism evidence="1 2">
    <name type="scientific">Vaccinium darrowii</name>
    <dbReference type="NCBI Taxonomy" id="229202"/>
    <lineage>
        <taxon>Eukaryota</taxon>
        <taxon>Viridiplantae</taxon>
        <taxon>Streptophyta</taxon>
        <taxon>Embryophyta</taxon>
        <taxon>Tracheophyta</taxon>
        <taxon>Spermatophyta</taxon>
        <taxon>Magnoliopsida</taxon>
        <taxon>eudicotyledons</taxon>
        <taxon>Gunneridae</taxon>
        <taxon>Pentapetalae</taxon>
        <taxon>asterids</taxon>
        <taxon>Ericales</taxon>
        <taxon>Ericaceae</taxon>
        <taxon>Vaccinioideae</taxon>
        <taxon>Vaccinieae</taxon>
        <taxon>Vaccinium</taxon>
    </lineage>
</organism>
<name>A0ACB7ZHD9_9ERIC</name>
<keyword evidence="2" id="KW-1185">Reference proteome</keyword>
<comment type="caution">
    <text evidence="1">The sequence shown here is derived from an EMBL/GenBank/DDBJ whole genome shotgun (WGS) entry which is preliminary data.</text>
</comment>
<reference evidence="1 2" key="1">
    <citation type="journal article" date="2021" name="Hortic Res">
        <title>High-quality reference genome and annotation aids understanding of berry development for evergreen blueberry (Vaccinium darrowii).</title>
        <authorList>
            <person name="Yu J."/>
            <person name="Hulse-Kemp A.M."/>
            <person name="Babiker E."/>
            <person name="Staton M."/>
        </authorList>
    </citation>
    <scope>NUCLEOTIDE SEQUENCE [LARGE SCALE GENOMIC DNA]</scope>
    <source>
        <strain evidence="2">cv. NJ 8807/NJ 8810</strain>
        <tissue evidence="1">Young leaf</tissue>
    </source>
</reference>
<evidence type="ECO:0000313" key="2">
    <source>
        <dbReference type="Proteomes" id="UP000828048"/>
    </source>
</evidence>
<dbReference type="Proteomes" id="UP000828048">
    <property type="component" value="Chromosome 12"/>
</dbReference>
<dbReference type="EMBL" id="CM037162">
    <property type="protein sequence ID" value="KAH7864811.1"/>
    <property type="molecule type" value="Genomic_DNA"/>
</dbReference>